<dbReference type="Gene3D" id="3.40.190.290">
    <property type="match status" value="1"/>
</dbReference>
<sequence>MDPLSSAGLLGWLRFKHLVLLTTLDRSRNLHAAARAMHLSQPAASKMLRDLEGFFGFALFERLPRAMLPTELGEPVIRHAWRLLNEADRLVSDINDLRAGGYGRLLIGAIAAAAPEILPAAIARLKRERPRLSIHLQEQTSDRLLIELEYKRLDLVIGRLTHVSQHNQFDFEPLRDEPLRVVVRRDHPLTRGVAVPSLATLARWPWILHPLTSPMRGVFETALAAEGVTSPDNVVETTSIQTTLQLLLDSDMLAVLPRSVLRRPLESGQYVLLERIIGKPLDYYGIITRRDETLPSTARALIEHLRELAARPLEGVTGEASGGEVKRP</sequence>
<comment type="similarity">
    <text evidence="1">Belongs to the LysR transcriptional regulatory family.</text>
</comment>
<dbReference type="InterPro" id="IPR005119">
    <property type="entry name" value="LysR_subst-bd"/>
</dbReference>
<evidence type="ECO:0000256" key="2">
    <source>
        <dbReference type="ARBA" id="ARBA00023015"/>
    </source>
</evidence>
<keyword evidence="4" id="KW-0804">Transcription</keyword>
<dbReference type="InterPro" id="IPR050950">
    <property type="entry name" value="HTH-type_LysR_regulators"/>
</dbReference>
<dbReference type="InterPro" id="IPR000847">
    <property type="entry name" value="LysR_HTH_N"/>
</dbReference>
<dbReference type="SUPFAM" id="SSF53850">
    <property type="entry name" value="Periplasmic binding protein-like II"/>
    <property type="match status" value="1"/>
</dbReference>
<evidence type="ECO:0000259" key="5">
    <source>
        <dbReference type="PROSITE" id="PS50931"/>
    </source>
</evidence>
<proteinExistence type="inferred from homology"/>
<keyword evidence="2" id="KW-0805">Transcription regulation</keyword>
<name>A0ABS7X3E6_9GAMM</name>
<accession>A0ABS7X3E6</accession>
<evidence type="ECO:0000256" key="3">
    <source>
        <dbReference type="ARBA" id="ARBA00023125"/>
    </source>
</evidence>
<dbReference type="InterPro" id="IPR037405">
    <property type="entry name" value="GbpR_PBP2"/>
</dbReference>
<evidence type="ECO:0000313" key="7">
    <source>
        <dbReference type="Proteomes" id="UP001319883"/>
    </source>
</evidence>
<keyword evidence="3" id="KW-0238">DNA-binding</keyword>
<organism evidence="6 7">
    <name type="scientific">Modicisalibacter tunisiensis</name>
    <dbReference type="NCBI Taxonomy" id="390637"/>
    <lineage>
        <taxon>Bacteria</taxon>
        <taxon>Pseudomonadati</taxon>
        <taxon>Pseudomonadota</taxon>
        <taxon>Gammaproteobacteria</taxon>
        <taxon>Oceanospirillales</taxon>
        <taxon>Halomonadaceae</taxon>
        <taxon>Modicisalibacter</taxon>
    </lineage>
</organism>
<dbReference type="CDD" id="cd08435">
    <property type="entry name" value="PBP2_GbpR"/>
    <property type="match status" value="1"/>
</dbReference>
<feature type="domain" description="HTH lysR-type" evidence="5">
    <location>
        <begin position="13"/>
        <end position="70"/>
    </location>
</feature>
<dbReference type="SUPFAM" id="SSF46785">
    <property type="entry name" value="Winged helix' DNA-binding domain"/>
    <property type="match status" value="1"/>
</dbReference>
<dbReference type="RefSeq" id="WP_224421431.1">
    <property type="nucleotide sequence ID" value="NZ_JAGXFD010000002.1"/>
</dbReference>
<comment type="caution">
    <text evidence="6">The sequence shown here is derived from an EMBL/GenBank/DDBJ whole genome shotgun (WGS) entry which is preliminary data.</text>
</comment>
<dbReference type="PANTHER" id="PTHR30419:SF8">
    <property type="entry name" value="NITROGEN ASSIMILATION TRANSCRIPTIONAL ACTIVATOR-RELATED"/>
    <property type="match status" value="1"/>
</dbReference>
<protein>
    <submittedName>
        <fullName evidence="6">LysR family transcriptional regulator</fullName>
    </submittedName>
</protein>
<dbReference type="Pfam" id="PF03466">
    <property type="entry name" value="LysR_substrate"/>
    <property type="match status" value="1"/>
</dbReference>
<gene>
    <name evidence="6" type="ORF">KGQ91_14995</name>
</gene>
<dbReference type="PRINTS" id="PR00039">
    <property type="entry name" value="HTHLYSR"/>
</dbReference>
<dbReference type="PANTHER" id="PTHR30419">
    <property type="entry name" value="HTH-TYPE TRANSCRIPTIONAL REGULATOR YBHD"/>
    <property type="match status" value="1"/>
</dbReference>
<dbReference type="PROSITE" id="PS50931">
    <property type="entry name" value="HTH_LYSR"/>
    <property type="match status" value="1"/>
</dbReference>
<dbReference type="Pfam" id="PF00126">
    <property type="entry name" value="HTH_1"/>
    <property type="match status" value="1"/>
</dbReference>
<dbReference type="InterPro" id="IPR036388">
    <property type="entry name" value="WH-like_DNA-bd_sf"/>
</dbReference>
<keyword evidence="7" id="KW-1185">Reference proteome</keyword>
<dbReference type="Proteomes" id="UP001319883">
    <property type="component" value="Unassembled WGS sequence"/>
</dbReference>
<dbReference type="EMBL" id="JAGXFD010000002">
    <property type="protein sequence ID" value="MBZ9568973.1"/>
    <property type="molecule type" value="Genomic_DNA"/>
</dbReference>
<dbReference type="InterPro" id="IPR036390">
    <property type="entry name" value="WH_DNA-bd_sf"/>
</dbReference>
<reference evidence="6 7" key="1">
    <citation type="submission" date="2021-05" db="EMBL/GenBank/DDBJ databases">
        <title>Petroleum and Energy Research Collection (APPE): ex situ preservation of microbial diversity associated with the oil industry and exploitation of its biotechnological potential.</title>
        <authorList>
            <person name="Paixao C.T.M."/>
            <person name="Gomes M.B."/>
            <person name="Oliveira V.M."/>
        </authorList>
    </citation>
    <scope>NUCLEOTIDE SEQUENCE [LARGE SCALE GENOMIC DNA]</scope>
    <source>
        <strain evidence="6 7">LIT2</strain>
    </source>
</reference>
<evidence type="ECO:0000256" key="1">
    <source>
        <dbReference type="ARBA" id="ARBA00009437"/>
    </source>
</evidence>
<evidence type="ECO:0000313" key="6">
    <source>
        <dbReference type="EMBL" id="MBZ9568973.1"/>
    </source>
</evidence>
<evidence type="ECO:0000256" key="4">
    <source>
        <dbReference type="ARBA" id="ARBA00023163"/>
    </source>
</evidence>
<dbReference type="Gene3D" id="1.10.10.10">
    <property type="entry name" value="Winged helix-like DNA-binding domain superfamily/Winged helix DNA-binding domain"/>
    <property type="match status" value="1"/>
</dbReference>